<organism evidence="4 5">
    <name type="scientific">Rhodovulum steppense</name>
    <dbReference type="NCBI Taxonomy" id="540251"/>
    <lineage>
        <taxon>Bacteria</taxon>
        <taxon>Pseudomonadati</taxon>
        <taxon>Pseudomonadota</taxon>
        <taxon>Alphaproteobacteria</taxon>
        <taxon>Rhodobacterales</taxon>
        <taxon>Paracoccaceae</taxon>
        <taxon>Rhodovulum</taxon>
    </lineage>
</organism>
<keyword evidence="1" id="KW-0812">Transmembrane</keyword>
<dbReference type="RefSeq" id="WP_132693021.1">
    <property type="nucleotide sequence ID" value="NZ_SLVM01000001.1"/>
</dbReference>
<dbReference type="OrthoDB" id="8335338at2"/>
<evidence type="ECO:0000259" key="3">
    <source>
        <dbReference type="PROSITE" id="PS50234"/>
    </source>
</evidence>
<evidence type="ECO:0000313" key="4">
    <source>
        <dbReference type="EMBL" id="TCM88002.1"/>
    </source>
</evidence>
<dbReference type="InterPro" id="IPR002035">
    <property type="entry name" value="VWF_A"/>
</dbReference>
<dbReference type="NCBIfam" id="TIGR03370">
    <property type="entry name" value="VPLPA-CTERM"/>
    <property type="match status" value="1"/>
</dbReference>
<reference evidence="4 5" key="1">
    <citation type="submission" date="2019-03" db="EMBL/GenBank/DDBJ databases">
        <title>Genomic Encyclopedia of Type Strains, Phase IV (KMG-IV): sequencing the most valuable type-strain genomes for metagenomic binning, comparative biology and taxonomic classification.</title>
        <authorList>
            <person name="Goeker M."/>
        </authorList>
    </citation>
    <scope>NUCLEOTIDE SEQUENCE [LARGE SCALE GENOMIC DNA]</scope>
    <source>
        <strain evidence="4 5">DSM 21153</strain>
    </source>
</reference>
<dbReference type="InterPro" id="IPR022472">
    <property type="entry name" value="VPLPA-CTERM"/>
</dbReference>
<keyword evidence="1" id="KW-1133">Transmembrane helix</keyword>
<dbReference type="Pfam" id="PF00092">
    <property type="entry name" value="VWA"/>
    <property type="match status" value="1"/>
</dbReference>
<protein>
    <submittedName>
        <fullName evidence="4">Putative secreted protein</fullName>
    </submittedName>
</protein>
<evidence type="ECO:0000313" key="5">
    <source>
        <dbReference type="Proteomes" id="UP000295277"/>
    </source>
</evidence>
<keyword evidence="5" id="KW-1185">Reference proteome</keyword>
<dbReference type="AlphaFoldDB" id="A0A4R1Z2U8"/>
<dbReference type="SUPFAM" id="SSF53300">
    <property type="entry name" value="vWA-like"/>
    <property type="match status" value="1"/>
</dbReference>
<name>A0A4R1Z2U8_9RHOB</name>
<feature type="transmembrane region" description="Helical" evidence="1">
    <location>
        <begin position="262"/>
        <end position="282"/>
    </location>
</feature>
<dbReference type="Gene3D" id="3.40.50.410">
    <property type="entry name" value="von Willebrand factor, type A domain"/>
    <property type="match status" value="1"/>
</dbReference>
<evidence type="ECO:0000256" key="1">
    <source>
        <dbReference type="SAM" id="Phobius"/>
    </source>
</evidence>
<feature type="domain" description="VWFA" evidence="3">
    <location>
        <begin position="31"/>
        <end position="249"/>
    </location>
</feature>
<evidence type="ECO:0000256" key="2">
    <source>
        <dbReference type="SAM" id="SignalP"/>
    </source>
</evidence>
<keyword evidence="2" id="KW-0732">Signal</keyword>
<keyword evidence="1" id="KW-0472">Membrane</keyword>
<feature type="chain" id="PRO_5020680076" evidence="2">
    <location>
        <begin position="27"/>
        <end position="290"/>
    </location>
</feature>
<comment type="caution">
    <text evidence="4">The sequence shown here is derived from an EMBL/GenBank/DDBJ whole genome shotgun (WGS) entry which is preliminary data.</text>
</comment>
<dbReference type="PROSITE" id="PS50234">
    <property type="entry name" value="VWFA"/>
    <property type="match status" value="1"/>
</dbReference>
<feature type="signal peptide" evidence="2">
    <location>
        <begin position="1"/>
        <end position="26"/>
    </location>
</feature>
<dbReference type="CDD" id="cd00198">
    <property type="entry name" value="vWFA"/>
    <property type="match status" value="1"/>
</dbReference>
<gene>
    <name evidence="4" type="ORF">EV216_10112</name>
</gene>
<proteinExistence type="predicted"/>
<dbReference type="Proteomes" id="UP000295277">
    <property type="component" value="Unassembled WGS sequence"/>
</dbReference>
<sequence>MNIKNLASASALAVAAAMGAAPGVSASTIVDLGFIIDESGSVGQANYQSSILALRAALEQIPLADANVTYRVGVVSFGNGADVVAAPVVFDSAANKNAVLAALLDEAVPNSIDGGTRQYGLPGGITNATNYVAAFDAIHNAFISSFGSLGDNSILNMATDGGWNSGGNPTARANALYNDNGWDSLSFEAIGGFSQSNLNFLAGIGFDSGGIGGCGITTDAASLQNVTENCFVIDVPSFAAFETAILTKVRKTVIDTGGDPNVVPLPAGLPLMLGVIGAFAFMRRRQMTAA</sequence>
<dbReference type="EMBL" id="SLVM01000001">
    <property type="protein sequence ID" value="TCM88002.1"/>
    <property type="molecule type" value="Genomic_DNA"/>
</dbReference>
<accession>A0A4R1Z2U8</accession>
<dbReference type="InterPro" id="IPR036465">
    <property type="entry name" value="vWFA_dom_sf"/>
</dbReference>